<dbReference type="InterPro" id="IPR006680">
    <property type="entry name" value="Amidohydro-rel"/>
</dbReference>
<dbReference type="Gene3D" id="3.20.20.140">
    <property type="entry name" value="Metal-dependent hydrolases"/>
    <property type="match status" value="1"/>
</dbReference>
<evidence type="ECO:0000259" key="2">
    <source>
        <dbReference type="Pfam" id="PF01979"/>
    </source>
</evidence>
<dbReference type="EMBL" id="UOGC01000030">
    <property type="protein sequence ID" value="VAX16531.1"/>
    <property type="molecule type" value="Genomic_DNA"/>
</dbReference>
<name>A0A3B1BPP8_9ZZZZ</name>
<dbReference type="PANTHER" id="PTHR43794">
    <property type="entry name" value="AMINOHYDROLASE SSNA-RELATED"/>
    <property type="match status" value="1"/>
</dbReference>
<dbReference type="AlphaFoldDB" id="A0A3B1BPP8"/>
<dbReference type="SUPFAM" id="SSF51338">
    <property type="entry name" value="Composite domain of metallo-dependent hydrolases"/>
    <property type="match status" value="1"/>
</dbReference>
<dbReference type="InterPro" id="IPR050287">
    <property type="entry name" value="MTA/SAH_deaminase"/>
</dbReference>
<organism evidence="3">
    <name type="scientific">hydrothermal vent metagenome</name>
    <dbReference type="NCBI Taxonomy" id="652676"/>
    <lineage>
        <taxon>unclassified sequences</taxon>
        <taxon>metagenomes</taxon>
        <taxon>ecological metagenomes</taxon>
    </lineage>
</organism>
<evidence type="ECO:0000313" key="3">
    <source>
        <dbReference type="EMBL" id="VAX16531.1"/>
    </source>
</evidence>
<accession>A0A3B1BPP8</accession>
<dbReference type="PANTHER" id="PTHR43794:SF11">
    <property type="entry name" value="AMIDOHYDROLASE-RELATED DOMAIN-CONTAINING PROTEIN"/>
    <property type="match status" value="1"/>
</dbReference>
<dbReference type="SUPFAM" id="SSF51556">
    <property type="entry name" value="Metallo-dependent hydrolases"/>
    <property type="match status" value="1"/>
</dbReference>
<protein>
    <recommendedName>
        <fullName evidence="2">Amidohydrolase-related domain-containing protein</fullName>
    </recommendedName>
</protein>
<evidence type="ECO:0000256" key="1">
    <source>
        <dbReference type="ARBA" id="ARBA00022801"/>
    </source>
</evidence>
<reference evidence="3" key="1">
    <citation type="submission" date="2018-06" db="EMBL/GenBank/DDBJ databases">
        <authorList>
            <person name="Zhirakovskaya E."/>
        </authorList>
    </citation>
    <scope>NUCLEOTIDE SEQUENCE</scope>
</reference>
<dbReference type="Pfam" id="PF01979">
    <property type="entry name" value="Amidohydro_1"/>
    <property type="match status" value="1"/>
</dbReference>
<keyword evidence="1" id="KW-0378">Hydrolase</keyword>
<sequence>MSAKTVKITARKIIVDSKTILDDATVIIKKGAVAKIGPAETLSQIKTDRVINLKNHILHPGFVNAHCHLDLSFLKGKLKQGAPFTSWIRSLVAKRVKATMQEIDNGIKNGIKQLISTGTTSVGDISSTGRSPSILAHSGMRAILFHETLGYNPPDAISRFNDLKQILEKFADSDLLKSGVSPHAIYSVSPALFKKVSAYAKKNNLPVAIHMAETEEEIEFSKKGTGPFRELLISFGSFAPGRYPKTSPVGAVANFNGLKNSILIHANHISNADIAKIKKAHATIVICPNSNRWFKRPISAPVGTLLDNGVPLALGTDSLASNYALDMTAEIREFHKKFPDISLHQLFDMATNGGALALGLKGGTGTLAVKAPFDAVAIKMPKNIKTDPIKAIITSRRKIAMVWINGTAKYKNMENMK</sequence>
<dbReference type="InterPro" id="IPR032466">
    <property type="entry name" value="Metal_Hydrolase"/>
</dbReference>
<proteinExistence type="predicted"/>
<dbReference type="InterPro" id="IPR011059">
    <property type="entry name" value="Metal-dep_hydrolase_composite"/>
</dbReference>
<gene>
    <name evidence="3" type="ORF">MNBD_NITROSPINAE01-1459</name>
</gene>
<dbReference type="GO" id="GO:0016810">
    <property type="term" value="F:hydrolase activity, acting on carbon-nitrogen (but not peptide) bonds"/>
    <property type="evidence" value="ECO:0007669"/>
    <property type="project" value="InterPro"/>
</dbReference>
<feature type="domain" description="Amidohydrolase-related" evidence="2">
    <location>
        <begin position="57"/>
        <end position="407"/>
    </location>
</feature>
<dbReference type="Gene3D" id="2.30.40.10">
    <property type="entry name" value="Urease, subunit C, domain 1"/>
    <property type="match status" value="1"/>
</dbReference>